<dbReference type="GO" id="GO:0006352">
    <property type="term" value="P:DNA-templated transcription initiation"/>
    <property type="evidence" value="ECO:0007669"/>
    <property type="project" value="InterPro"/>
</dbReference>
<evidence type="ECO:0000259" key="6">
    <source>
        <dbReference type="Pfam" id="PF04539"/>
    </source>
</evidence>
<name>A0A8D9FSL7_9VIRU</name>
<dbReference type="InterPro" id="IPR013324">
    <property type="entry name" value="RNA_pol_sigma_r3/r4-like"/>
</dbReference>
<proteinExistence type="predicted"/>
<reference evidence="9" key="1">
    <citation type="submission" date="2021-06" db="EMBL/GenBank/DDBJ databases">
        <authorList>
            <person name="Gannon L."/>
            <person name="Redgwell R T."/>
            <person name="Michniewski S."/>
            <person name="Harrison D C."/>
            <person name="Millard A."/>
        </authorList>
    </citation>
    <scope>NUCLEOTIDE SEQUENCE</scope>
</reference>
<evidence type="ECO:0000256" key="1">
    <source>
        <dbReference type="ARBA" id="ARBA00023015"/>
    </source>
</evidence>
<dbReference type="EMBL" id="OU342829">
    <property type="protein sequence ID" value="CAG7581766.1"/>
    <property type="molecule type" value="Genomic_DNA"/>
</dbReference>
<feature type="domain" description="RNA polymerase sigma-70 region 4" evidence="8">
    <location>
        <begin position="226"/>
        <end position="278"/>
    </location>
</feature>
<gene>
    <name evidence="9" type="primary">rpsD4</name>
    <name evidence="9" type="ORF">SLAVMIC_01019</name>
</gene>
<dbReference type="InterPro" id="IPR000943">
    <property type="entry name" value="RNA_pol_sigma70"/>
</dbReference>
<dbReference type="InterPro" id="IPR014284">
    <property type="entry name" value="RNA_pol_sigma-70_dom"/>
</dbReference>
<feature type="region of interest" description="Disordered" evidence="5">
    <location>
        <begin position="184"/>
        <end position="209"/>
    </location>
</feature>
<dbReference type="InterPro" id="IPR007630">
    <property type="entry name" value="RNA_pol_sigma70_r4"/>
</dbReference>
<dbReference type="Pfam" id="PF04542">
    <property type="entry name" value="Sigma70_r2"/>
    <property type="match status" value="1"/>
</dbReference>
<dbReference type="GO" id="GO:0003677">
    <property type="term" value="F:DNA binding"/>
    <property type="evidence" value="ECO:0007669"/>
    <property type="project" value="UniProtKB-KW"/>
</dbReference>
<evidence type="ECO:0000256" key="4">
    <source>
        <dbReference type="ARBA" id="ARBA00023163"/>
    </source>
</evidence>
<dbReference type="SUPFAM" id="SSF88946">
    <property type="entry name" value="Sigma2 domain of RNA polymerase sigma factors"/>
    <property type="match status" value="1"/>
</dbReference>
<dbReference type="PANTHER" id="PTHR30603">
    <property type="entry name" value="RNA POLYMERASE SIGMA FACTOR RPO"/>
    <property type="match status" value="1"/>
</dbReference>
<dbReference type="CDD" id="cd06171">
    <property type="entry name" value="Sigma70_r4"/>
    <property type="match status" value="1"/>
</dbReference>
<organism evidence="9">
    <name type="scientific">uncultured marine phage</name>
    <dbReference type="NCBI Taxonomy" id="707152"/>
    <lineage>
        <taxon>Viruses</taxon>
        <taxon>environmental samples</taxon>
    </lineage>
</organism>
<dbReference type="InterPro" id="IPR007624">
    <property type="entry name" value="RNA_pol_sigma70_r3"/>
</dbReference>
<sequence length="288" mass="32790">MSMKRFTIQERITTRDCESLDLYLKELNRSDFDPIDIEEEVKLAKKSKEGDEVAIQKMAQANLRFAVSVAKAYQGNGLSLSDLINEANIGLIKAVPKFDETKGFKFISYAVWWIRQTILQAIAEKGKIIRLPLNQMSNMTKINKALSTLEHELGRTPTTAEISERLAITYGDVSLLREHSMKTKSLSDPINDEESSTMEDVISNDNDKGTDNSLMVDSLRTEINRALDTFSERDREIIKLSFGIGLPYPMDDKEISEKYGLTRERIRQIKKNVARELKTNDTLRSFLG</sequence>
<evidence type="ECO:0000259" key="7">
    <source>
        <dbReference type="Pfam" id="PF04542"/>
    </source>
</evidence>
<dbReference type="GO" id="GO:0016987">
    <property type="term" value="F:sigma factor activity"/>
    <property type="evidence" value="ECO:0007669"/>
    <property type="project" value="UniProtKB-KW"/>
</dbReference>
<dbReference type="InterPro" id="IPR007627">
    <property type="entry name" value="RNA_pol_sigma70_r2"/>
</dbReference>
<protein>
    <submittedName>
        <fullName evidence="9">Group2 RNA polymerase sigma factor</fullName>
    </submittedName>
</protein>
<evidence type="ECO:0000313" key="9">
    <source>
        <dbReference type="EMBL" id="CAG7581766.1"/>
    </source>
</evidence>
<accession>A0A8D9FSL7</accession>
<feature type="domain" description="RNA polymerase sigma-70 region 3" evidence="6">
    <location>
        <begin position="140"/>
        <end position="209"/>
    </location>
</feature>
<evidence type="ECO:0000256" key="5">
    <source>
        <dbReference type="SAM" id="MobiDB-lite"/>
    </source>
</evidence>
<dbReference type="SUPFAM" id="SSF88659">
    <property type="entry name" value="Sigma3 and sigma4 domains of RNA polymerase sigma factors"/>
    <property type="match status" value="2"/>
</dbReference>
<evidence type="ECO:0000256" key="2">
    <source>
        <dbReference type="ARBA" id="ARBA00023082"/>
    </source>
</evidence>
<dbReference type="InterPro" id="IPR036388">
    <property type="entry name" value="WH-like_DNA-bd_sf"/>
</dbReference>
<keyword evidence="2" id="KW-0731">Sigma factor</keyword>
<dbReference type="PRINTS" id="PR00046">
    <property type="entry name" value="SIGMA70FCT"/>
</dbReference>
<dbReference type="PANTHER" id="PTHR30603:SF47">
    <property type="entry name" value="RNA POLYMERASE SIGMA FACTOR SIGD, CHLOROPLASTIC"/>
    <property type="match status" value="1"/>
</dbReference>
<feature type="domain" description="RNA polymerase sigma-70 region 2" evidence="7">
    <location>
        <begin position="59"/>
        <end position="126"/>
    </location>
</feature>
<dbReference type="InterPro" id="IPR050239">
    <property type="entry name" value="Sigma-70_RNA_pol_init_factors"/>
</dbReference>
<dbReference type="Gene3D" id="1.10.10.10">
    <property type="entry name" value="Winged helix-like DNA-binding domain superfamily/Winged helix DNA-binding domain"/>
    <property type="match status" value="2"/>
</dbReference>
<dbReference type="InterPro" id="IPR013325">
    <property type="entry name" value="RNA_pol_sigma_r2"/>
</dbReference>
<keyword evidence="4" id="KW-0804">Transcription</keyword>
<keyword evidence="1" id="KW-0805">Transcription regulation</keyword>
<dbReference type="Pfam" id="PF04545">
    <property type="entry name" value="Sigma70_r4"/>
    <property type="match status" value="1"/>
</dbReference>
<dbReference type="NCBIfam" id="TIGR02937">
    <property type="entry name" value="sigma70-ECF"/>
    <property type="match status" value="1"/>
</dbReference>
<evidence type="ECO:0000259" key="8">
    <source>
        <dbReference type="Pfam" id="PF04545"/>
    </source>
</evidence>
<evidence type="ECO:0000256" key="3">
    <source>
        <dbReference type="ARBA" id="ARBA00023125"/>
    </source>
</evidence>
<dbReference type="Pfam" id="PF04539">
    <property type="entry name" value="Sigma70_r3"/>
    <property type="match status" value="1"/>
</dbReference>
<dbReference type="Gene3D" id="1.10.601.10">
    <property type="entry name" value="RNA Polymerase Primary Sigma Factor"/>
    <property type="match status" value="1"/>
</dbReference>
<keyword evidence="3" id="KW-0238">DNA-binding</keyword>